<protein>
    <recommendedName>
        <fullName evidence="1">UPF0215 protein ACFOZ7_09075</fullName>
    </recommendedName>
</protein>
<dbReference type="GeneID" id="71853789"/>
<reference evidence="2 3" key="1">
    <citation type="journal article" date="2014" name="Int. J. Syst. Evol. Microbiol.">
        <title>Complete genome sequence of Corynebacterium casei LMG S-19264T (=DSM 44701T), isolated from a smear-ripened cheese.</title>
        <authorList>
            <consortium name="US DOE Joint Genome Institute (JGI-PGF)"/>
            <person name="Walter F."/>
            <person name="Albersmeier A."/>
            <person name="Kalinowski J."/>
            <person name="Ruckert C."/>
        </authorList>
    </citation>
    <scope>NUCLEOTIDE SEQUENCE [LARGE SCALE GENOMIC DNA]</scope>
    <source>
        <strain evidence="2 3">IBRC-M 10912</strain>
    </source>
</reference>
<name>A0ABD5NZK4_9EURY</name>
<dbReference type="InterPro" id="IPR002802">
    <property type="entry name" value="Endo_dU"/>
</dbReference>
<organism evidence="2 3">
    <name type="scientific">Natribaculum luteum</name>
    <dbReference type="NCBI Taxonomy" id="1586232"/>
    <lineage>
        <taxon>Archaea</taxon>
        <taxon>Methanobacteriati</taxon>
        <taxon>Methanobacteriota</taxon>
        <taxon>Stenosarchaea group</taxon>
        <taxon>Halobacteria</taxon>
        <taxon>Halobacteriales</taxon>
        <taxon>Natrialbaceae</taxon>
        <taxon>Natribaculum</taxon>
    </lineage>
</organism>
<evidence type="ECO:0000313" key="3">
    <source>
        <dbReference type="Proteomes" id="UP001595821"/>
    </source>
</evidence>
<accession>A0ABD5NZK4</accession>
<dbReference type="HAMAP" id="MF_00582">
    <property type="entry name" value="UPF0215"/>
    <property type="match status" value="1"/>
</dbReference>
<dbReference type="AlphaFoldDB" id="A0ABD5NZK4"/>
<dbReference type="EMBL" id="JBHSDJ010000029">
    <property type="protein sequence ID" value="MFC4247149.1"/>
    <property type="molecule type" value="Genomic_DNA"/>
</dbReference>
<dbReference type="PANTHER" id="PTHR39518">
    <property type="entry name" value="UPF0215 PROTEIN MJ1150"/>
    <property type="match status" value="1"/>
</dbReference>
<comment type="similarity">
    <text evidence="1">Belongs to the UPF0215 family.</text>
</comment>
<comment type="caution">
    <text evidence="2">The sequence shown here is derived from an EMBL/GenBank/DDBJ whole genome shotgun (WGS) entry which is preliminary data.</text>
</comment>
<dbReference type="Pfam" id="PF01949">
    <property type="entry name" value="Endo_dU"/>
    <property type="match status" value="1"/>
</dbReference>
<dbReference type="PANTHER" id="PTHR39518:SF2">
    <property type="entry name" value="UPF0215 PROTEIN MJ1150"/>
    <property type="match status" value="1"/>
</dbReference>
<sequence length="190" mass="20597">MKPGVRALGIAESYRAERSTLSAAVVRADRVVDGLSFTSCTVGGTDATDAVGSLVDRTLREDVRYVFLGAVAPAWYNVLDISTIHQRADRPVVAVTFEASDGLETGIREAFSGDELEERLALYRSLPPRREVSVGERPDETVYVRAVGLESSETADVVRAFTPEGGRPEPLRVARLAARAGDAYRRDLEG</sequence>
<dbReference type="Gene3D" id="3.30.2170.10">
    <property type="entry name" value="archaeoglobus fulgidus dsm 4304 superfamily"/>
    <property type="match status" value="1"/>
</dbReference>
<dbReference type="RefSeq" id="WP_246974396.1">
    <property type="nucleotide sequence ID" value="NZ_CP095397.1"/>
</dbReference>
<gene>
    <name evidence="2" type="ORF">ACFOZ7_09075</name>
</gene>
<evidence type="ECO:0000313" key="2">
    <source>
        <dbReference type="EMBL" id="MFC4247149.1"/>
    </source>
</evidence>
<evidence type="ECO:0000256" key="1">
    <source>
        <dbReference type="HAMAP-Rule" id="MF_00582"/>
    </source>
</evidence>
<dbReference type="Proteomes" id="UP001595821">
    <property type="component" value="Unassembled WGS sequence"/>
</dbReference>
<proteinExistence type="inferred from homology"/>